<organism evidence="1 2">
    <name type="scientific">Phytophthora fragariae</name>
    <dbReference type="NCBI Taxonomy" id="53985"/>
    <lineage>
        <taxon>Eukaryota</taxon>
        <taxon>Sar</taxon>
        <taxon>Stramenopiles</taxon>
        <taxon>Oomycota</taxon>
        <taxon>Peronosporomycetes</taxon>
        <taxon>Peronosporales</taxon>
        <taxon>Peronosporaceae</taxon>
        <taxon>Phytophthora</taxon>
    </lineage>
</organism>
<dbReference type="AlphaFoldDB" id="A0A6G0KJL5"/>
<dbReference type="InterPro" id="IPR012348">
    <property type="entry name" value="RNR-like"/>
</dbReference>
<name>A0A6G0KJL5_9STRA</name>
<dbReference type="Gene3D" id="1.10.620.20">
    <property type="entry name" value="Ribonucleotide Reductase, subunit A"/>
    <property type="match status" value="1"/>
</dbReference>
<comment type="caution">
    <text evidence="1">The sequence shown here is derived from an EMBL/GenBank/DDBJ whole genome shotgun (WGS) entry which is preliminary data.</text>
</comment>
<dbReference type="EMBL" id="QXFX01001478">
    <property type="protein sequence ID" value="KAE9089616.1"/>
    <property type="molecule type" value="Genomic_DNA"/>
</dbReference>
<dbReference type="InterPro" id="IPR009078">
    <property type="entry name" value="Ferritin-like_SF"/>
</dbReference>
<sequence length="142" mass="15936">MALHAKNPFDWMDMISLQGKTNFFEKRVGEYSNAGFYIRVILLEETRGGNNRVDAIECIHEEASSHSGTTPAPVQNLREEVTTQYEQRQSGDGRAKQRRWCVLQLLSAMKSGLRDTFLEADARHGQLKVLNGWAPSARVGAA</sequence>
<gene>
    <name evidence="1" type="ORF">PF010_g18922</name>
</gene>
<dbReference type="SUPFAM" id="SSF47240">
    <property type="entry name" value="Ferritin-like"/>
    <property type="match status" value="1"/>
</dbReference>
<dbReference type="Proteomes" id="UP000488956">
    <property type="component" value="Unassembled WGS sequence"/>
</dbReference>
<accession>A0A6G0KJL5</accession>
<evidence type="ECO:0000313" key="2">
    <source>
        <dbReference type="Proteomes" id="UP000488956"/>
    </source>
</evidence>
<proteinExistence type="predicted"/>
<reference evidence="1 2" key="1">
    <citation type="submission" date="2018-09" db="EMBL/GenBank/DDBJ databases">
        <title>Genomic investigation of the strawberry pathogen Phytophthora fragariae indicates pathogenicity is determined by transcriptional variation in three key races.</title>
        <authorList>
            <person name="Adams T.M."/>
            <person name="Armitage A.D."/>
            <person name="Sobczyk M.K."/>
            <person name="Bates H.J."/>
            <person name="Dunwell J.M."/>
            <person name="Nellist C.F."/>
            <person name="Harrison R.J."/>
        </authorList>
    </citation>
    <scope>NUCLEOTIDE SEQUENCE [LARGE SCALE GENOMIC DNA]</scope>
    <source>
        <strain evidence="1 2">ONT-3</strain>
    </source>
</reference>
<evidence type="ECO:0000313" key="1">
    <source>
        <dbReference type="EMBL" id="KAE9089616.1"/>
    </source>
</evidence>
<dbReference type="GO" id="GO:0016491">
    <property type="term" value="F:oxidoreductase activity"/>
    <property type="evidence" value="ECO:0007669"/>
    <property type="project" value="InterPro"/>
</dbReference>
<protein>
    <submittedName>
        <fullName evidence="1">Uncharacterized protein</fullName>
    </submittedName>
</protein>